<comment type="caution">
    <text evidence="1">The sequence shown here is derived from an EMBL/GenBank/DDBJ whole genome shotgun (WGS) entry which is preliminary data.</text>
</comment>
<dbReference type="PANTHER" id="PTHR31170:SF25">
    <property type="entry name" value="BNAA09G04570D PROTEIN"/>
    <property type="match status" value="1"/>
</dbReference>
<accession>A0A6L2K507</accession>
<proteinExistence type="predicted"/>
<dbReference type="PANTHER" id="PTHR31170">
    <property type="entry name" value="BNAC04G53230D PROTEIN"/>
    <property type="match status" value="1"/>
</dbReference>
<protein>
    <submittedName>
        <fullName evidence="1">Uncharacterized protein</fullName>
    </submittedName>
</protein>
<dbReference type="AlphaFoldDB" id="A0A6L2K507"/>
<reference evidence="1" key="1">
    <citation type="journal article" date="2019" name="Sci. Rep.">
        <title>Draft genome of Tanacetum cinerariifolium, the natural source of mosquito coil.</title>
        <authorList>
            <person name="Yamashiro T."/>
            <person name="Shiraishi A."/>
            <person name="Satake H."/>
            <person name="Nakayama K."/>
        </authorList>
    </citation>
    <scope>NUCLEOTIDE SEQUENCE</scope>
</reference>
<dbReference type="EMBL" id="BKCJ010001850">
    <property type="protein sequence ID" value="GEU44471.1"/>
    <property type="molecule type" value="Genomic_DNA"/>
</dbReference>
<organism evidence="1">
    <name type="scientific">Tanacetum cinerariifolium</name>
    <name type="common">Dalmatian daisy</name>
    <name type="synonym">Chrysanthemum cinerariifolium</name>
    <dbReference type="NCBI Taxonomy" id="118510"/>
    <lineage>
        <taxon>Eukaryota</taxon>
        <taxon>Viridiplantae</taxon>
        <taxon>Streptophyta</taxon>
        <taxon>Embryophyta</taxon>
        <taxon>Tracheophyta</taxon>
        <taxon>Spermatophyta</taxon>
        <taxon>Magnoliopsida</taxon>
        <taxon>eudicotyledons</taxon>
        <taxon>Gunneridae</taxon>
        <taxon>Pentapetalae</taxon>
        <taxon>asterids</taxon>
        <taxon>campanulids</taxon>
        <taxon>Asterales</taxon>
        <taxon>Asteraceae</taxon>
        <taxon>Asteroideae</taxon>
        <taxon>Anthemideae</taxon>
        <taxon>Anthemidinae</taxon>
        <taxon>Tanacetum</taxon>
    </lineage>
</organism>
<gene>
    <name evidence="1" type="ORF">Tci_016449</name>
</gene>
<sequence>MEMSESEDISIEIPEVYNTDDIVQEWDESTKGINTMQRNESKRIEKLPDLLLKSEKGRRNREYYKPMVVSFGPYHHRQKDLARAEKYKRVTLKDFCSSVGKTKIFVYNKVFEVVHEAKKCYIDGSTILHVLLELMFPNEAEVMLKRFFNYLNTRDPLMKNEKSLDMKQSIHLLELYRSYFIYLDPSSHRSVVDINYALRKRLFASVMDLKDKGIVVKCNHKESSSKADMKFHSHSCTGSEDRSTAIAAYVRTLEVHVTALIAQTSSLQTQLTTALGRIETYYTIWPLPDDSSQEIIKLLKQIAYHKPSSTHP</sequence>
<dbReference type="InterPro" id="IPR004158">
    <property type="entry name" value="DUF247_pln"/>
</dbReference>
<name>A0A6L2K507_TANCI</name>
<dbReference type="Pfam" id="PF03140">
    <property type="entry name" value="DUF247"/>
    <property type="match status" value="1"/>
</dbReference>
<evidence type="ECO:0000313" key="1">
    <source>
        <dbReference type="EMBL" id="GEU44471.1"/>
    </source>
</evidence>